<dbReference type="PANTHER" id="PTHR42693">
    <property type="entry name" value="ARYLSULFATASE FAMILY MEMBER"/>
    <property type="match status" value="1"/>
</dbReference>
<dbReference type="InterPro" id="IPR000917">
    <property type="entry name" value="Sulfatase_N"/>
</dbReference>
<dbReference type="Gene3D" id="3.30.1120.10">
    <property type="match status" value="1"/>
</dbReference>
<evidence type="ECO:0000256" key="6">
    <source>
        <dbReference type="ARBA" id="ARBA00022837"/>
    </source>
</evidence>
<evidence type="ECO:0000256" key="5">
    <source>
        <dbReference type="ARBA" id="ARBA00022801"/>
    </source>
</evidence>
<dbReference type="GO" id="GO:0046872">
    <property type="term" value="F:metal ion binding"/>
    <property type="evidence" value="ECO:0007669"/>
    <property type="project" value="UniProtKB-KW"/>
</dbReference>
<dbReference type="InterPro" id="IPR050738">
    <property type="entry name" value="Sulfatase"/>
</dbReference>
<proteinExistence type="inferred from homology"/>
<feature type="domain" description="Sulfatase N-terminal" evidence="7">
    <location>
        <begin position="38"/>
        <end position="367"/>
    </location>
</feature>
<keyword evidence="5" id="KW-0378">Hydrolase</keyword>
<organism evidence="8">
    <name type="scientific">marine metagenome</name>
    <dbReference type="NCBI Taxonomy" id="408172"/>
    <lineage>
        <taxon>unclassified sequences</taxon>
        <taxon>metagenomes</taxon>
        <taxon>ecological metagenomes</taxon>
    </lineage>
</organism>
<protein>
    <recommendedName>
        <fullName evidence="7">Sulfatase N-terminal domain-containing protein</fullName>
    </recommendedName>
</protein>
<sequence length="925" mass="103744">VKFQGPTVVSAAIFLVAACGGGGGSSGGSPQSVDSESPNIIFFLSDDQRSDQFGAAGHSTLNTPTIDALATEGTRFTNAFVTTAICAASRATILTGLVERSHRFTFGTPPIERRHTNLSYPALLRDAGYRTGFVGKFGVEVEAGAVQTMFDVFEPLDRNPYFRIQPDGTIRHVSEITADKAVQFLQMHDRSQPFALSLSFNAPHAEDIDHENHYPWPAMVERLYEDVDITSPPLSADDIFDAQPDFLKTSLNRQRWFWRWDTPEKYDRNIRAYYRMISGIDQAMGRVLDELERLDLDNNTVVIFSSDNGVYLGSRDFAGKWSHYEESLRVPLIIRDPRRGTRTHDHTVDDMALNLDIPATILDIAGIKQPASYQGRSLFPFTTGVEVQDWRTEFFIEHLMEFGDNIPKYEGVRNERMVYARYFEQDPVYEFLHDLHRDPDQLENLVTDPAYQETLHDFRTRTDTWVAATGGPYDREEFQARPRPASSEPPNLLLIIGDDQSWTDFGFMGHPTIETPNLDALADAGAVFTRGYVPTALCRPSLATLATGLYAHTHGITGNDPTIPDISIDLDYLDDPLYRAVNQRVIAHIDNVPTLPQLLGNGGYTSFQSGKWWEGDYARGGFDAGMTHGDPNRSGRHGDEGLTIGREGLQPIFDFIESVNDQPFFVWYAPFLPHTPHNPPARLLDKYRSPGRPIEIARYYAMCEWFDETVGALLDHLEAQGLAENTLVAFITDNGWIQATPDADLPEGWNQKFAPQSKQSPFEAGTRTPIVLRWPGVIEPDRYDMPISSVDLAPTLLAAADLKTSTPMAAPTPMPGIDLFRIIVDGEPQVRDVIFGEAFAHDIADINDPVASLLYRWAIEGRFKLLVPHEGVLGRYALVHAASPRTPQLFDLLADPHETTNLADQYPKVVEHLSWRIHHWWSAER</sequence>
<evidence type="ECO:0000259" key="7">
    <source>
        <dbReference type="Pfam" id="PF00884"/>
    </source>
</evidence>
<reference evidence="8" key="1">
    <citation type="submission" date="2018-05" db="EMBL/GenBank/DDBJ databases">
        <authorList>
            <person name="Lanie J.A."/>
            <person name="Ng W.-L."/>
            <person name="Kazmierczak K.M."/>
            <person name="Andrzejewski T.M."/>
            <person name="Davidsen T.M."/>
            <person name="Wayne K.J."/>
            <person name="Tettelin H."/>
            <person name="Glass J.I."/>
            <person name="Rusch D."/>
            <person name="Podicherti R."/>
            <person name="Tsui H.-C.T."/>
            <person name="Winkler M.E."/>
        </authorList>
    </citation>
    <scope>NUCLEOTIDE SEQUENCE</scope>
</reference>
<dbReference type="GO" id="GO:0004065">
    <property type="term" value="F:arylsulfatase activity"/>
    <property type="evidence" value="ECO:0007669"/>
    <property type="project" value="TreeGrafter"/>
</dbReference>
<feature type="non-terminal residue" evidence="8">
    <location>
        <position position="1"/>
    </location>
</feature>
<dbReference type="InterPro" id="IPR017850">
    <property type="entry name" value="Alkaline_phosphatase_core_sf"/>
</dbReference>
<evidence type="ECO:0000256" key="4">
    <source>
        <dbReference type="ARBA" id="ARBA00022729"/>
    </source>
</evidence>
<dbReference type="Gene3D" id="3.40.720.10">
    <property type="entry name" value="Alkaline Phosphatase, subunit A"/>
    <property type="match status" value="2"/>
</dbReference>
<name>A0A381X2C2_9ZZZZ</name>
<keyword evidence="4" id="KW-0732">Signal</keyword>
<evidence type="ECO:0000256" key="2">
    <source>
        <dbReference type="ARBA" id="ARBA00008779"/>
    </source>
</evidence>
<feature type="domain" description="Sulfatase N-terminal" evidence="7">
    <location>
        <begin position="490"/>
        <end position="801"/>
    </location>
</feature>
<evidence type="ECO:0000256" key="1">
    <source>
        <dbReference type="ARBA" id="ARBA00001913"/>
    </source>
</evidence>
<comment type="similarity">
    <text evidence="2">Belongs to the sulfatase family.</text>
</comment>
<evidence type="ECO:0000313" key="8">
    <source>
        <dbReference type="EMBL" id="SVA58875.1"/>
    </source>
</evidence>
<dbReference type="AlphaFoldDB" id="A0A381X2C2"/>
<evidence type="ECO:0000256" key="3">
    <source>
        <dbReference type="ARBA" id="ARBA00022723"/>
    </source>
</evidence>
<keyword evidence="3" id="KW-0479">Metal-binding</keyword>
<dbReference type="CDD" id="cd16031">
    <property type="entry name" value="G6S_like"/>
    <property type="match status" value="1"/>
</dbReference>
<dbReference type="Pfam" id="PF00884">
    <property type="entry name" value="Sulfatase"/>
    <property type="match status" value="2"/>
</dbReference>
<comment type="cofactor">
    <cofactor evidence="1">
        <name>Ca(2+)</name>
        <dbReference type="ChEBI" id="CHEBI:29108"/>
    </cofactor>
</comment>
<dbReference type="SUPFAM" id="SSF53649">
    <property type="entry name" value="Alkaline phosphatase-like"/>
    <property type="match status" value="2"/>
</dbReference>
<dbReference type="EMBL" id="UINC01013663">
    <property type="protein sequence ID" value="SVA58875.1"/>
    <property type="molecule type" value="Genomic_DNA"/>
</dbReference>
<dbReference type="CDD" id="cd16027">
    <property type="entry name" value="SGSH"/>
    <property type="match status" value="1"/>
</dbReference>
<accession>A0A381X2C2</accession>
<keyword evidence="6" id="KW-0106">Calcium</keyword>
<gene>
    <name evidence="8" type="ORF">METZ01_LOCUS111729</name>
</gene>
<dbReference type="PANTHER" id="PTHR42693:SF42">
    <property type="entry name" value="ARYLSULFATASE G"/>
    <property type="match status" value="1"/>
</dbReference>